<dbReference type="AlphaFoldDB" id="A0A0J2I822"/>
<dbReference type="InterPro" id="IPR036237">
    <property type="entry name" value="Xyl_isomerase-like_sf"/>
</dbReference>
<reference evidence="5 7" key="1">
    <citation type="submission" date="2015-06" db="EMBL/GenBank/DDBJ databases">
        <title>The Genome Sequence of None.</title>
        <authorList>
            <consortium name="The Broad Institute Genomics Platform"/>
            <consortium name="The Broad Institute Genome Sequencing Center for Infectious Disease"/>
            <person name="Earl A.M."/>
            <person name="Onderdonk A.B."/>
            <person name="Kirby J."/>
            <person name="Ferraro M.J."/>
            <person name="Huang S."/>
            <person name="Spencer M."/>
            <person name="Fodor A."/>
            <person name="Hooper D."/>
            <person name="Dekker J."/>
            <person name="O'Brien T."/>
            <person name="Quan V."/>
            <person name="Gombosev A."/>
            <person name="Delaney M."/>
            <person name="DuBois A."/>
            <person name="Ernst C."/>
            <person name="Kim D.S."/>
            <person name="Rossman W."/>
            <person name="Gohs F."/>
            <person name="Petruso H."/>
            <person name="Nozar T."/>
            <person name="Mougeot F."/>
            <person name="Manson-McGuire A."/>
            <person name="Young S."/>
            <person name="Abouelleil A."/>
            <person name="Cao P."/>
            <person name="Chapman S.B."/>
            <person name="Griggs A."/>
            <person name="Priest M."/>
            <person name="Shea T."/>
            <person name="Wortman I."/>
            <person name="Wortman J.R."/>
            <person name="Nusbaum C."/>
            <person name="Birren B."/>
        </authorList>
    </citation>
    <scope>NUCLEOTIDE SEQUENCE [LARGE SCALE GENOMIC DNA]</scope>
    <source>
        <strain evidence="5 7">MGH87</strain>
    </source>
</reference>
<dbReference type="InterPro" id="IPR050417">
    <property type="entry name" value="Sugar_Epim/Isomerase"/>
</dbReference>
<dbReference type="EMBL" id="LEUS01000001">
    <property type="protein sequence ID" value="KLY43396.1"/>
    <property type="molecule type" value="Genomic_DNA"/>
</dbReference>
<dbReference type="FunFam" id="3.20.20.150:FF:000007">
    <property type="entry name" value="Hydroxypyruvate isomerase"/>
    <property type="match status" value="1"/>
</dbReference>
<evidence type="ECO:0000313" key="7">
    <source>
        <dbReference type="Proteomes" id="UP000036305"/>
    </source>
</evidence>
<dbReference type="NCBIfam" id="NF043033">
    <property type="entry name" value="OxoTetrIsom"/>
    <property type="match status" value="1"/>
</dbReference>
<dbReference type="GO" id="GO:0008903">
    <property type="term" value="F:hydroxypyruvate isomerase activity"/>
    <property type="evidence" value="ECO:0007669"/>
    <property type="project" value="UniProtKB-EC"/>
</dbReference>
<dbReference type="Proteomes" id="UP000036305">
    <property type="component" value="Unassembled WGS sequence"/>
</dbReference>
<evidence type="ECO:0000313" key="6">
    <source>
        <dbReference type="EMBL" id="MDH0961911.1"/>
    </source>
</evidence>
<keyword evidence="1 2" id="KW-0413">Isomerase</keyword>
<evidence type="ECO:0000256" key="1">
    <source>
        <dbReference type="ARBA" id="ARBA00023235"/>
    </source>
</evidence>
<evidence type="ECO:0000256" key="3">
    <source>
        <dbReference type="PIRSR" id="PIRSR006241-50"/>
    </source>
</evidence>
<organism evidence="6 8">
    <name type="scientific">Klebsiella michiganensis</name>
    <dbReference type="NCBI Taxonomy" id="1134687"/>
    <lineage>
        <taxon>Bacteria</taxon>
        <taxon>Pseudomonadati</taxon>
        <taxon>Pseudomonadota</taxon>
        <taxon>Gammaproteobacteria</taxon>
        <taxon>Enterobacterales</taxon>
        <taxon>Enterobacteriaceae</taxon>
        <taxon>Klebsiella/Raoultella group</taxon>
        <taxon>Klebsiella</taxon>
    </lineage>
</organism>
<keyword evidence="7" id="KW-1185">Reference proteome</keyword>
<evidence type="ECO:0000256" key="2">
    <source>
        <dbReference type="PIRNR" id="PIRNR006241"/>
    </source>
</evidence>
<dbReference type="NCBIfam" id="NF007444">
    <property type="entry name" value="PRK09997.1"/>
    <property type="match status" value="1"/>
</dbReference>
<dbReference type="InterPro" id="IPR017643">
    <property type="entry name" value="Hydroxypyruvate_isomerase"/>
</dbReference>
<gene>
    <name evidence="6" type="primary">hyi</name>
    <name evidence="6" type="ORF">N5C89_03535</name>
    <name evidence="5" type="ORF">SK91_00321</name>
</gene>
<dbReference type="InterPro" id="IPR053398">
    <property type="entry name" value="HPT_OtnI_isomerases"/>
</dbReference>
<dbReference type="Pfam" id="PF01261">
    <property type="entry name" value="AP_endonuc_2"/>
    <property type="match status" value="1"/>
</dbReference>
<feature type="active site" description="Proton donor/acceptor" evidence="3">
    <location>
        <position position="240"/>
    </location>
</feature>
<comment type="caution">
    <text evidence="6">The sequence shown here is derived from an EMBL/GenBank/DDBJ whole genome shotgun (WGS) entry which is preliminary data.</text>
</comment>
<name>A0A0J2I822_9ENTR</name>
<dbReference type="PANTHER" id="PTHR43489">
    <property type="entry name" value="ISOMERASE"/>
    <property type="match status" value="1"/>
</dbReference>
<feature type="domain" description="Xylose isomerase-like TIM barrel" evidence="4">
    <location>
        <begin position="21"/>
        <end position="255"/>
    </location>
</feature>
<proteinExistence type="inferred from homology"/>
<dbReference type="EMBL" id="JAOCBF010000003">
    <property type="protein sequence ID" value="MDH0961911.1"/>
    <property type="molecule type" value="Genomic_DNA"/>
</dbReference>
<feature type="active site" description="Proton donor/acceptor" evidence="3">
    <location>
        <position position="143"/>
    </location>
</feature>
<dbReference type="EC" id="5.3.1.22" evidence="6"/>
<accession>A0A0J2I822</accession>
<dbReference type="SUPFAM" id="SSF51658">
    <property type="entry name" value="Xylose isomerase-like"/>
    <property type="match status" value="1"/>
</dbReference>
<reference evidence="6" key="2">
    <citation type="submission" date="2022-09" db="EMBL/GenBank/DDBJ databases">
        <title>Intensive care unit water sources are persistently colonized with multi-drug resistant bacteria and are the site of extensive horizontal gene transfer of antibiotic resistance genes.</title>
        <authorList>
            <person name="Diorio-Toth L."/>
        </authorList>
    </citation>
    <scope>NUCLEOTIDE SEQUENCE</scope>
    <source>
        <strain evidence="6">GD03918</strain>
    </source>
</reference>
<evidence type="ECO:0000313" key="5">
    <source>
        <dbReference type="EMBL" id="KLY43396.1"/>
    </source>
</evidence>
<evidence type="ECO:0000259" key="4">
    <source>
        <dbReference type="Pfam" id="PF01261"/>
    </source>
</evidence>
<protein>
    <submittedName>
        <fullName evidence="6">Hydroxypyruvate isomerase</fullName>
        <ecNumber evidence="6">5.3.1.22</ecNumber>
    </submittedName>
</protein>
<dbReference type="InterPro" id="IPR026040">
    <property type="entry name" value="HyI-like"/>
</dbReference>
<comment type="similarity">
    <text evidence="2">Belongs to the hyi family.</text>
</comment>
<dbReference type="NCBIfam" id="TIGR03234">
    <property type="entry name" value="OH-pyruv-isom"/>
    <property type="match status" value="1"/>
</dbReference>
<dbReference type="Gene3D" id="3.20.20.150">
    <property type="entry name" value="Divalent-metal-dependent TIM barrel enzymes"/>
    <property type="match status" value="1"/>
</dbReference>
<dbReference type="PANTHER" id="PTHR43489:SF13">
    <property type="entry name" value="HYDROXYPYRUVATE ISOMERASE"/>
    <property type="match status" value="1"/>
</dbReference>
<evidence type="ECO:0000313" key="8">
    <source>
        <dbReference type="Proteomes" id="UP001159937"/>
    </source>
</evidence>
<dbReference type="Proteomes" id="UP001159937">
    <property type="component" value="Unassembled WGS sequence"/>
</dbReference>
<sequence length="258" mass="29453">MLRFSANLSMLFLEYDFLDRFEKAAACGFRAVEFMFPYDYAPEVLKQKLSDNRLEHTLHNLPAGDWATGERGIACIPGREAEFREGVDAAIRYAKALGNRKINCLVGKTPPGYREDHIRSTLVANLRFAAAALAQEGILLLIEPINYFDMPGFYLNTTHQALALIDEVGSDNLKIQYDIYHMQRMEGELTHTMQTYANRIGHLQIADNPNRGEPGTGEINYDYLFKFIDRSSYDGWVGCEYKPLTTTEAGLTWFNHYR</sequence>
<dbReference type="GO" id="GO:0046487">
    <property type="term" value="P:glyoxylate metabolic process"/>
    <property type="evidence" value="ECO:0007669"/>
    <property type="project" value="TreeGrafter"/>
</dbReference>
<dbReference type="PIRSF" id="PIRSF006241">
    <property type="entry name" value="HyI"/>
    <property type="match status" value="1"/>
</dbReference>
<dbReference type="RefSeq" id="WP_032748346.1">
    <property type="nucleotide sequence ID" value="NZ_CABGII010000039.1"/>
</dbReference>
<dbReference type="InterPro" id="IPR013022">
    <property type="entry name" value="Xyl_isomerase-like_TIM-brl"/>
</dbReference>